<evidence type="ECO:0000313" key="8">
    <source>
        <dbReference type="EMBL" id="CAJ74734.1"/>
    </source>
</evidence>
<dbReference type="PANTHER" id="PTHR33343">
    <property type="entry name" value="54S RIBOSOMAL PROTEIN BL35M"/>
    <property type="match status" value="1"/>
</dbReference>
<dbReference type="PANTHER" id="PTHR33343:SF1">
    <property type="entry name" value="LARGE RIBOSOMAL SUBUNIT PROTEIN BL35M"/>
    <property type="match status" value="1"/>
</dbReference>
<sequence length="65" mass="7397">MPKLKPHKGLKKRVKITANGKVMRSKAGKSHLMSGKSGRRKQRLRKKIEVSPGFSKNIKRAMLEE</sequence>
<accession>Q1Q3Z9</accession>
<dbReference type="FunFam" id="4.10.410.60:FF:000001">
    <property type="entry name" value="50S ribosomal protein L35"/>
    <property type="match status" value="1"/>
</dbReference>
<dbReference type="GO" id="GO:0015934">
    <property type="term" value="C:large ribosomal subunit"/>
    <property type="evidence" value="ECO:0007669"/>
    <property type="project" value="TreeGrafter"/>
</dbReference>
<evidence type="ECO:0000256" key="6">
    <source>
        <dbReference type="RuleBase" id="RU000568"/>
    </source>
</evidence>
<evidence type="ECO:0000256" key="2">
    <source>
        <dbReference type="ARBA" id="ARBA00022980"/>
    </source>
</evidence>
<comment type="similarity">
    <text evidence="1 5 6">Belongs to the bacterial ribosomal protein bL35 family.</text>
</comment>
<reference evidence="11" key="3">
    <citation type="submission" date="2017-10" db="EMBL/GenBank/DDBJ databases">
        <authorList>
            <person name="Frank J."/>
        </authorList>
    </citation>
    <scope>NUCLEOTIDE SEQUENCE [LARGE SCALE GENOMIC DNA]</scope>
</reference>
<dbReference type="HAMAP" id="MF_00514">
    <property type="entry name" value="Ribosomal_bL35"/>
    <property type="match status" value="1"/>
</dbReference>
<organism evidence="8">
    <name type="scientific">Kuenenia stuttgartiensis</name>
    <dbReference type="NCBI Taxonomy" id="174633"/>
    <lineage>
        <taxon>Bacteria</taxon>
        <taxon>Pseudomonadati</taxon>
        <taxon>Planctomycetota</taxon>
        <taxon>Candidatus Brocadiia</taxon>
        <taxon>Candidatus Brocadiales</taxon>
        <taxon>Candidatus Brocadiaceae</taxon>
        <taxon>Candidatus Kuenenia</taxon>
    </lineage>
</organism>
<reference evidence="8" key="2">
    <citation type="submission" date="2006-01" db="EMBL/GenBank/DDBJ databases">
        <authorList>
            <person name="Genoscope"/>
        </authorList>
    </citation>
    <scope>NUCLEOTIDE SEQUENCE</scope>
</reference>
<dbReference type="EMBL" id="CT573071">
    <property type="protein sequence ID" value="CAJ74734.1"/>
    <property type="molecule type" value="Genomic_DNA"/>
</dbReference>
<evidence type="ECO:0000256" key="4">
    <source>
        <dbReference type="ARBA" id="ARBA00071664"/>
    </source>
</evidence>
<reference evidence="8" key="1">
    <citation type="journal article" date="2006" name="Nature">
        <title>Deciphering the evolution and metabolism of an anammox bacterium from a community genome.</title>
        <authorList>
            <person name="Strous M."/>
            <person name="Pelletier E."/>
            <person name="Mangenot S."/>
            <person name="Rattei T."/>
            <person name="Lehner A."/>
            <person name="Taylor M.W."/>
            <person name="Horn M."/>
            <person name="Daims H."/>
            <person name="Bartol-Mavel D."/>
            <person name="Wincker P."/>
            <person name="Barbe V."/>
            <person name="Fonknechten N."/>
            <person name="Vallenet D."/>
            <person name="Segurens B."/>
            <person name="Schenowitz-Truong C."/>
            <person name="Medigue C."/>
            <person name="Collingro A."/>
            <person name="Snel B."/>
            <person name="Dutilh B.E."/>
            <person name="OpDenCamp H.J.M."/>
            <person name="vanDerDrift C."/>
            <person name="Cirpus I."/>
            <person name="vanDePas-Schoonen K.T."/>
            <person name="Harhangi H.R."/>
            <person name="vanNiftrik L."/>
            <person name="Schmid M."/>
            <person name="Keltjens J."/>
            <person name="vanDeVossenberg J."/>
            <person name="Kartal B."/>
            <person name="Meier H."/>
            <person name="Frishman D."/>
            <person name="Huynen M.A."/>
            <person name="Mewes H."/>
            <person name="Weissenbach J."/>
            <person name="Jetten M.S.M."/>
            <person name="Wagner M."/>
            <person name="LePaslier D."/>
        </authorList>
    </citation>
    <scope>NUCLEOTIDE SEQUENCE</scope>
</reference>
<dbReference type="Pfam" id="PF01632">
    <property type="entry name" value="Ribosomal_L35p"/>
    <property type="match status" value="1"/>
</dbReference>
<dbReference type="PRINTS" id="PR00064">
    <property type="entry name" value="RIBOSOMALL35"/>
</dbReference>
<dbReference type="RefSeq" id="WP_099326573.1">
    <property type="nucleotide sequence ID" value="NZ_CP049055.1"/>
</dbReference>
<dbReference type="InterPro" id="IPR001706">
    <property type="entry name" value="Ribosomal_bL35"/>
</dbReference>
<evidence type="ECO:0000256" key="7">
    <source>
        <dbReference type="SAM" id="MobiDB-lite"/>
    </source>
</evidence>
<evidence type="ECO:0000256" key="3">
    <source>
        <dbReference type="ARBA" id="ARBA00023274"/>
    </source>
</evidence>
<dbReference type="EMBL" id="LT934425">
    <property type="protein sequence ID" value="SOH06055.1"/>
    <property type="molecule type" value="Genomic_DNA"/>
</dbReference>
<dbReference type="EMBL" id="CP049055">
    <property type="protein sequence ID" value="QII11843.1"/>
    <property type="molecule type" value="Genomic_DNA"/>
</dbReference>
<dbReference type="GO" id="GO:0006412">
    <property type="term" value="P:translation"/>
    <property type="evidence" value="ECO:0007669"/>
    <property type="project" value="UniProtKB-UniRule"/>
</dbReference>
<dbReference type="InterPro" id="IPR021137">
    <property type="entry name" value="Ribosomal_bL35-like"/>
</dbReference>
<keyword evidence="3 5" id="KW-0687">Ribonucleoprotein</keyword>
<evidence type="ECO:0000313" key="10">
    <source>
        <dbReference type="EMBL" id="SOH06055.1"/>
    </source>
</evidence>
<protein>
    <recommendedName>
        <fullName evidence="4 5">Large ribosomal subunit protein bL35</fullName>
    </recommendedName>
</protein>
<dbReference type="InterPro" id="IPR037229">
    <property type="entry name" value="Ribosomal_bL35_sf"/>
</dbReference>
<evidence type="ECO:0000313" key="9">
    <source>
        <dbReference type="EMBL" id="QII11843.1"/>
    </source>
</evidence>
<dbReference type="Gene3D" id="4.10.410.60">
    <property type="match status" value="1"/>
</dbReference>
<evidence type="ECO:0000313" key="12">
    <source>
        <dbReference type="Proteomes" id="UP000501926"/>
    </source>
</evidence>
<keyword evidence="2 5" id="KW-0689">Ribosomal protein</keyword>
<proteinExistence type="inferred from homology"/>
<dbReference type="OrthoDB" id="47476at2"/>
<evidence type="ECO:0000256" key="5">
    <source>
        <dbReference type="HAMAP-Rule" id="MF_00514"/>
    </source>
</evidence>
<feature type="region of interest" description="Disordered" evidence="7">
    <location>
        <begin position="23"/>
        <end position="45"/>
    </location>
</feature>
<reference evidence="10" key="4">
    <citation type="submission" date="2017-10" db="EMBL/GenBank/DDBJ databases">
        <authorList>
            <person name="Banno H."/>
            <person name="Chua N.-H."/>
        </authorList>
    </citation>
    <scope>NUCLEOTIDE SEQUENCE [LARGE SCALE GENOMIC DNA]</scope>
    <source>
        <strain evidence="10">Kuenenia_mbr1_ru-nijmegen</strain>
    </source>
</reference>
<dbReference type="GO" id="GO:0003735">
    <property type="term" value="F:structural constituent of ribosome"/>
    <property type="evidence" value="ECO:0007669"/>
    <property type="project" value="InterPro"/>
</dbReference>
<dbReference type="KEGG" id="kst:KSMBR1_3582"/>
<evidence type="ECO:0000256" key="1">
    <source>
        <dbReference type="ARBA" id="ARBA00006598"/>
    </source>
</evidence>
<dbReference type="SUPFAM" id="SSF143034">
    <property type="entry name" value="L35p-like"/>
    <property type="match status" value="1"/>
</dbReference>
<keyword evidence="11" id="KW-1185">Reference proteome</keyword>
<dbReference type="AlphaFoldDB" id="Q1Q3Z9"/>
<dbReference type="NCBIfam" id="TIGR00001">
    <property type="entry name" value="rpmI_bact"/>
    <property type="match status" value="1"/>
</dbReference>
<name>Q1Q3Z9_KUEST</name>
<reference evidence="9 12" key="5">
    <citation type="submission" date="2020-02" db="EMBL/GenBank/DDBJ databases">
        <title>Newly sequenced genome of strain CSTR1 showed variability in Candidatus Kuenenia stuttgartiensis genomes.</title>
        <authorList>
            <person name="Ding C."/>
            <person name="Adrian L."/>
        </authorList>
    </citation>
    <scope>NUCLEOTIDE SEQUENCE [LARGE SCALE GENOMIC DNA]</scope>
    <source>
        <strain evidence="9 12">CSTR1</strain>
    </source>
</reference>
<dbReference type="Proteomes" id="UP000501926">
    <property type="component" value="Chromosome"/>
</dbReference>
<gene>
    <name evidence="5 8" type="primary">rpmI</name>
    <name evidence="9" type="ORF">KsCSTR_24640</name>
    <name evidence="10" type="ORF">KSMBR1_3582</name>
    <name evidence="8" type="ORF">kuste3971</name>
</gene>
<dbReference type="Proteomes" id="UP000221734">
    <property type="component" value="Chromosome Kuenenia_stuttgartiensis_MBR1"/>
</dbReference>
<evidence type="ECO:0000313" key="11">
    <source>
        <dbReference type="Proteomes" id="UP000221734"/>
    </source>
</evidence>